<evidence type="ECO:0000313" key="1">
    <source>
        <dbReference type="EMBL" id="AKB80388.1"/>
    </source>
</evidence>
<dbReference type="AlphaFoldDB" id="A0A0E3SJG6"/>
<sequence>MGTKPYNLDCSGKRSERVSILGKEIKSTREKMEKETRTFIEATKNFSLEWIQREMSSNMSQLRSEDYSENVEIGKDGSKKLSRLEDLPLHIQDIVEDNLNRDDYWIHRNGLFQADISHDYVEFKKEKTRKDLTSSIRMILGCAAEIFTDLKDENHEVGKDRVWVKERGRRKYICVLRFSDEMTASLDRYFTMLEELFVLEYEIKKVEKEVRDGEKNHEEI</sequence>
<keyword evidence="2" id="KW-1185">Reference proteome</keyword>
<dbReference type="KEGG" id="mhor:MSHOH_3905"/>
<organism evidence="1 2">
    <name type="scientific">Methanosarcina horonobensis HB-1 = JCM 15518</name>
    <dbReference type="NCBI Taxonomy" id="1434110"/>
    <lineage>
        <taxon>Archaea</taxon>
        <taxon>Methanobacteriati</taxon>
        <taxon>Methanobacteriota</taxon>
        <taxon>Stenosarchaea group</taxon>
        <taxon>Methanomicrobia</taxon>
        <taxon>Methanosarcinales</taxon>
        <taxon>Methanosarcinaceae</taxon>
        <taxon>Methanosarcina</taxon>
    </lineage>
</organism>
<reference evidence="1 2" key="1">
    <citation type="submission" date="2014-07" db="EMBL/GenBank/DDBJ databases">
        <title>Methanogenic archaea and the global carbon cycle.</title>
        <authorList>
            <person name="Henriksen J.R."/>
            <person name="Luke J."/>
            <person name="Reinhart S."/>
            <person name="Benedict M.N."/>
            <person name="Youngblut N.D."/>
            <person name="Metcalf M.E."/>
            <person name="Whitaker R.J."/>
            <person name="Metcalf W.W."/>
        </authorList>
    </citation>
    <scope>NUCLEOTIDE SEQUENCE [LARGE SCALE GENOMIC DNA]</scope>
    <source>
        <strain evidence="1 2">HB-1</strain>
    </source>
</reference>
<dbReference type="OrthoDB" id="134653at2157"/>
<evidence type="ECO:0000313" key="2">
    <source>
        <dbReference type="Proteomes" id="UP000033101"/>
    </source>
</evidence>
<gene>
    <name evidence="1" type="ORF">MSHOH_3905</name>
</gene>
<dbReference type="Proteomes" id="UP000033101">
    <property type="component" value="Chromosome"/>
</dbReference>
<dbReference type="GeneID" id="24833273"/>
<dbReference type="EMBL" id="CP009516">
    <property type="protein sequence ID" value="AKB80388.1"/>
    <property type="molecule type" value="Genomic_DNA"/>
</dbReference>
<dbReference type="HOGENOM" id="CLU_104490_0_0_2"/>
<dbReference type="RefSeq" id="WP_048142600.1">
    <property type="nucleotide sequence ID" value="NZ_CP009516.1"/>
</dbReference>
<protein>
    <submittedName>
        <fullName evidence="1">Uncharacterized protein</fullName>
    </submittedName>
</protein>
<proteinExistence type="predicted"/>
<name>A0A0E3SJG6_9EURY</name>
<dbReference type="PATRIC" id="fig|1434110.4.peg.4976"/>
<accession>A0A0E3SJG6</accession>